<gene>
    <name evidence="5" type="ORF">CU041_02060</name>
</gene>
<keyword evidence="2" id="KW-0238">DNA-binding</keyword>
<dbReference type="EMBL" id="PGTS01000001">
    <property type="protein sequence ID" value="PKR52411.1"/>
    <property type="molecule type" value="Genomic_DNA"/>
</dbReference>
<sequence>MSAMTERPTANLAELAAALAPKEGYNQQPIEGLRVLRSESVLHNVPVLYQPGVVFVCQGSKRGIFDGDVFVYDEEHYLAVAVPVPFRMESAASPERPLLAIYLDFDMRLLAEVIDTLEQHGAQNTAMADAETLISTKIDPAIQDVLRRLLTALQSPVETAVLGDGLLRELYFRILGGPQGSNMIATLTQRGNTGRIMRSLGYLRENFTKPISISDLASHAGMSVPSYHAHFRRLLGSSPGQYIKSMRLHEARLLLARQGQTVAEVANTVGYVSTSQFSREFKRHFGKTASEEVRWMKQHLGELPHDHSQIPADFD</sequence>
<dbReference type="Gene3D" id="1.10.10.60">
    <property type="entry name" value="Homeodomain-like"/>
    <property type="match status" value="1"/>
</dbReference>
<dbReference type="Pfam" id="PF06719">
    <property type="entry name" value="AraC_N"/>
    <property type="match status" value="1"/>
</dbReference>
<dbReference type="InterPro" id="IPR018060">
    <property type="entry name" value="HTH_AraC"/>
</dbReference>
<dbReference type="Pfam" id="PF12833">
    <property type="entry name" value="HTH_18"/>
    <property type="match status" value="1"/>
</dbReference>
<dbReference type="SMART" id="SM00342">
    <property type="entry name" value="HTH_ARAC"/>
    <property type="match status" value="1"/>
</dbReference>
<feature type="domain" description="HTH araC/xylS-type" evidence="4">
    <location>
        <begin position="197"/>
        <end position="295"/>
    </location>
</feature>
<keyword evidence="1" id="KW-0805">Transcription regulation</keyword>
<protein>
    <submittedName>
        <fullName evidence="5">AraC family transcriptional regulator</fullName>
    </submittedName>
</protein>
<dbReference type="PANTHER" id="PTHR43436">
    <property type="entry name" value="ARAC-FAMILY TRANSCRIPTIONAL REGULATOR"/>
    <property type="match status" value="1"/>
</dbReference>
<comment type="caution">
    <text evidence="5">The sequence shown here is derived from an EMBL/GenBank/DDBJ whole genome shotgun (WGS) entry which is preliminary data.</text>
</comment>
<evidence type="ECO:0000256" key="1">
    <source>
        <dbReference type="ARBA" id="ARBA00023015"/>
    </source>
</evidence>
<evidence type="ECO:0000259" key="4">
    <source>
        <dbReference type="PROSITE" id="PS01124"/>
    </source>
</evidence>
<proteinExistence type="predicted"/>
<evidence type="ECO:0000256" key="2">
    <source>
        <dbReference type="ARBA" id="ARBA00023125"/>
    </source>
</evidence>
<reference evidence="5 6" key="1">
    <citation type="submission" date="2017-11" db="EMBL/GenBank/DDBJ databases">
        <title>Biodiversity and function of Thalassospira species in the particle-attached aromatic-hydrocarbon-degrading consortia from the surface seawater of the China South Sea.</title>
        <authorList>
            <person name="Dong C."/>
            <person name="Liu R."/>
            <person name="Shao Z."/>
        </authorList>
    </citation>
    <scope>NUCLEOTIDE SEQUENCE [LARGE SCALE GENOMIC DNA]</scope>
    <source>
        <strain evidence="5 6">139Z-12</strain>
    </source>
</reference>
<dbReference type="Proteomes" id="UP000233365">
    <property type="component" value="Unassembled WGS sequence"/>
</dbReference>
<dbReference type="InterPro" id="IPR018062">
    <property type="entry name" value="HTH_AraC-typ_CS"/>
</dbReference>
<dbReference type="PANTHER" id="PTHR43436:SF2">
    <property type="entry name" value="ARAC_XYLS FAMILY TRANSCRIPTIONAL REGULATOR"/>
    <property type="match status" value="1"/>
</dbReference>
<dbReference type="PROSITE" id="PS00041">
    <property type="entry name" value="HTH_ARAC_FAMILY_1"/>
    <property type="match status" value="1"/>
</dbReference>
<name>A0ABX4REK5_9PROT</name>
<keyword evidence="6" id="KW-1185">Reference proteome</keyword>
<dbReference type="InterPro" id="IPR009594">
    <property type="entry name" value="Tscrpt_reg_HTH_AraC_N"/>
</dbReference>
<keyword evidence="3" id="KW-0804">Transcription</keyword>
<dbReference type="SUPFAM" id="SSF46689">
    <property type="entry name" value="Homeodomain-like"/>
    <property type="match status" value="2"/>
</dbReference>
<dbReference type="PROSITE" id="PS01124">
    <property type="entry name" value="HTH_ARAC_FAMILY_2"/>
    <property type="match status" value="1"/>
</dbReference>
<evidence type="ECO:0000313" key="5">
    <source>
        <dbReference type="EMBL" id="PKR52411.1"/>
    </source>
</evidence>
<dbReference type="InterPro" id="IPR009057">
    <property type="entry name" value="Homeodomain-like_sf"/>
</dbReference>
<accession>A0ABX4REK5</accession>
<evidence type="ECO:0000256" key="3">
    <source>
        <dbReference type="ARBA" id="ARBA00023163"/>
    </source>
</evidence>
<evidence type="ECO:0000313" key="6">
    <source>
        <dbReference type="Proteomes" id="UP000233365"/>
    </source>
</evidence>
<organism evidence="5 6">
    <name type="scientific">Thalassospira povalilytica</name>
    <dbReference type="NCBI Taxonomy" id="732237"/>
    <lineage>
        <taxon>Bacteria</taxon>
        <taxon>Pseudomonadati</taxon>
        <taxon>Pseudomonadota</taxon>
        <taxon>Alphaproteobacteria</taxon>
        <taxon>Rhodospirillales</taxon>
        <taxon>Thalassospiraceae</taxon>
        <taxon>Thalassospira</taxon>
    </lineage>
</organism>